<proteinExistence type="predicted"/>
<evidence type="ECO:0000259" key="1">
    <source>
        <dbReference type="Pfam" id="PF09350"/>
    </source>
</evidence>
<evidence type="ECO:0000313" key="2">
    <source>
        <dbReference type="EMBL" id="GAF07896.1"/>
    </source>
</evidence>
<dbReference type="InterPro" id="IPR052573">
    <property type="entry name" value="DnaJ_C_subfamily_28"/>
</dbReference>
<sequence>MGIMDWLAEQKIKDAMEQGEFNHLPGQGKPLYIEDLSHIPPELRVPYKIMKNAGLIPDELALQGDCLRLENLINLCMHADEKEDLQTKLNEKRLRLQRLAEERGWKDNTAFREYEQHITNFGKSTK</sequence>
<dbReference type="EMBL" id="BAVZ01000004">
    <property type="protein sequence ID" value="GAF07896.1"/>
    <property type="molecule type" value="Genomic_DNA"/>
</dbReference>
<reference evidence="2 3" key="1">
    <citation type="journal article" date="2014" name="Genome Announc.">
        <title>Draft Genome Sequence of Paenibacillus pini JCM 16418T, Isolated from the Rhizosphere of Pine Tree.</title>
        <authorList>
            <person name="Yuki M."/>
            <person name="Oshima K."/>
            <person name="Suda W."/>
            <person name="Oshida Y."/>
            <person name="Kitamura K."/>
            <person name="Iida Y."/>
            <person name="Hattori M."/>
            <person name="Ohkuma M."/>
        </authorList>
    </citation>
    <scope>NUCLEOTIDE SEQUENCE [LARGE SCALE GENOMIC DNA]</scope>
    <source>
        <strain evidence="2 3">JCM 16418</strain>
    </source>
</reference>
<dbReference type="Proteomes" id="UP000019364">
    <property type="component" value="Unassembled WGS sequence"/>
</dbReference>
<dbReference type="InterPro" id="IPR018961">
    <property type="entry name" value="DnaJ_homolog_subfam-C_membr-28"/>
</dbReference>
<dbReference type="RefSeq" id="WP_052020147.1">
    <property type="nucleotide sequence ID" value="NZ_BAVZ01000004.1"/>
</dbReference>
<dbReference type="STRING" id="1236976.JCM16418_1929"/>
<comment type="caution">
    <text evidence="2">The sequence shown here is derived from an EMBL/GenBank/DDBJ whole genome shotgun (WGS) entry which is preliminary data.</text>
</comment>
<dbReference type="AlphaFoldDB" id="W7YTE4"/>
<dbReference type="PANTHER" id="PTHR39158">
    <property type="entry name" value="OS08G0560600 PROTEIN"/>
    <property type="match status" value="1"/>
</dbReference>
<name>W7YTE4_9BACL</name>
<evidence type="ECO:0000313" key="3">
    <source>
        <dbReference type="Proteomes" id="UP000019364"/>
    </source>
</evidence>
<protein>
    <submittedName>
        <fullName evidence="2">Cytoplasmic protein</fullName>
    </submittedName>
</protein>
<dbReference type="eggNOG" id="ENOG5032TNY">
    <property type="taxonomic scope" value="Bacteria"/>
</dbReference>
<keyword evidence="3" id="KW-1185">Reference proteome</keyword>
<dbReference type="Pfam" id="PF09350">
    <property type="entry name" value="DJC28_CD"/>
    <property type="match status" value="1"/>
</dbReference>
<accession>W7YTE4</accession>
<dbReference type="OrthoDB" id="9798476at2"/>
<gene>
    <name evidence="2" type="ORF">JCM16418_1929</name>
</gene>
<feature type="domain" description="DnaJ homologue subfamily C member 28 conserved" evidence="1">
    <location>
        <begin position="7"/>
        <end position="72"/>
    </location>
</feature>
<dbReference type="PANTHER" id="PTHR39158:SF1">
    <property type="entry name" value="DNAJ HOMOLOG SUBFAMILY C MEMBER 28"/>
    <property type="match status" value="1"/>
</dbReference>
<organism evidence="2 3">
    <name type="scientific">Paenibacillus pini JCM 16418</name>
    <dbReference type="NCBI Taxonomy" id="1236976"/>
    <lineage>
        <taxon>Bacteria</taxon>
        <taxon>Bacillati</taxon>
        <taxon>Bacillota</taxon>
        <taxon>Bacilli</taxon>
        <taxon>Bacillales</taxon>
        <taxon>Paenibacillaceae</taxon>
        <taxon>Paenibacillus</taxon>
    </lineage>
</organism>